<accession>A0A6G1PS79</accession>
<reference evidence="1 2" key="1">
    <citation type="submission" date="2019-02" db="EMBL/GenBank/DDBJ databases">
        <title>Opniocepnalus argus genome.</title>
        <authorList>
            <person name="Zhou C."/>
            <person name="Xiao S."/>
        </authorList>
    </citation>
    <scope>NUCLEOTIDE SEQUENCE [LARGE SCALE GENOMIC DNA]</scope>
    <source>
        <strain evidence="1">OARG1902GOOAL</strain>
        <tissue evidence="1">Muscle</tissue>
    </source>
</reference>
<organism evidence="1 2">
    <name type="scientific">Channa argus</name>
    <name type="common">Northern snakehead</name>
    <name type="synonym">Ophicephalus argus</name>
    <dbReference type="NCBI Taxonomy" id="215402"/>
    <lineage>
        <taxon>Eukaryota</taxon>
        <taxon>Metazoa</taxon>
        <taxon>Chordata</taxon>
        <taxon>Craniata</taxon>
        <taxon>Vertebrata</taxon>
        <taxon>Euteleostomi</taxon>
        <taxon>Actinopterygii</taxon>
        <taxon>Neopterygii</taxon>
        <taxon>Teleostei</taxon>
        <taxon>Neoteleostei</taxon>
        <taxon>Acanthomorphata</taxon>
        <taxon>Anabantaria</taxon>
        <taxon>Anabantiformes</taxon>
        <taxon>Channoidei</taxon>
        <taxon>Channidae</taxon>
        <taxon>Channa</taxon>
    </lineage>
</organism>
<evidence type="ECO:0000313" key="1">
    <source>
        <dbReference type="EMBL" id="KAF3692838.1"/>
    </source>
</evidence>
<sequence>MCVEANIYFTQTKPKYLMPFVSSCRSIPTKWYHSNIDQVPTHVEDNNLKCRSLVTHSFDLKWLITAHLSD</sequence>
<reference evidence="2" key="2">
    <citation type="submission" date="2019-02" db="EMBL/GenBank/DDBJ databases">
        <title>Opniocepnalus argus Var Kimnra genome.</title>
        <authorList>
            <person name="Zhou C."/>
            <person name="Xiao S."/>
        </authorList>
    </citation>
    <scope>NUCLEOTIDE SEQUENCE [LARGE SCALE GENOMIC DNA]</scope>
</reference>
<keyword evidence="2" id="KW-1185">Reference proteome</keyword>
<dbReference type="AlphaFoldDB" id="A0A6G1PS79"/>
<gene>
    <name evidence="1" type="ORF">EXN66_Car008514</name>
</gene>
<name>A0A6G1PS79_CHAAH</name>
<dbReference type="Proteomes" id="UP000503349">
    <property type="component" value="Chromosome 8"/>
</dbReference>
<dbReference type="EMBL" id="CM015719">
    <property type="protein sequence ID" value="KAF3692838.1"/>
    <property type="molecule type" value="Genomic_DNA"/>
</dbReference>
<proteinExistence type="predicted"/>
<evidence type="ECO:0000313" key="2">
    <source>
        <dbReference type="Proteomes" id="UP000503349"/>
    </source>
</evidence>
<protein>
    <submittedName>
        <fullName evidence="1">Uncharacterized protein</fullName>
    </submittedName>
</protein>